<name>A0AAN9MHB9_PHACN</name>
<sequence length="78" mass="8881">MLATWAEGFVLLGTCNSEGFIMAMPPLLNCLSFSCRLWVHILSPCRCILKEQLGYLMIKTICKKQKKTAMFEQNSVSY</sequence>
<reference evidence="1 2" key="1">
    <citation type="submission" date="2024-01" db="EMBL/GenBank/DDBJ databases">
        <title>The genomes of 5 underutilized Papilionoideae crops provide insights into root nodulation and disease resistanc.</title>
        <authorList>
            <person name="Jiang F."/>
        </authorList>
    </citation>
    <scope>NUCLEOTIDE SEQUENCE [LARGE SCALE GENOMIC DNA]</scope>
    <source>
        <strain evidence="1">JINMINGXINNONG_FW02</strain>
        <tissue evidence="1">Leaves</tissue>
    </source>
</reference>
<gene>
    <name evidence="1" type="ORF">VNO80_20449</name>
</gene>
<dbReference type="EMBL" id="JAYMYR010000007">
    <property type="protein sequence ID" value="KAK7354885.1"/>
    <property type="molecule type" value="Genomic_DNA"/>
</dbReference>
<evidence type="ECO:0000313" key="2">
    <source>
        <dbReference type="Proteomes" id="UP001374584"/>
    </source>
</evidence>
<accession>A0AAN9MHB9</accession>
<comment type="caution">
    <text evidence="1">The sequence shown here is derived from an EMBL/GenBank/DDBJ whole genome shotgun (WGS) entry which is preliminary data.</text>
</comment>
<dbReference type="AlphaFoldDB" id="A0AAN9MHB9"/>
<dbReference type="Proteomes" id="UP001374584">
    <property type="component" value="Unassembled WGS sequence"/>
</dbReference>
<organism evidence="1 2">
    <name type="scientific">Phaseolus coccineus</name>
    <name type="common">Scarlet runner bean</name>
    <name type="synonym">Phaseolus multiflorus</name>
    <dbReference type="NCBI Taxonomy" id="3886"/>
    <lineage>
        <taxon>Eukaryota</taxon>
        <taxon>Viridiplantae</taxon>
        <taxon>Streptophyta</taxon>
        <taxon>Embryophyta</taxon>
        <taxon>Tracheophyta</taxon>
        <taxon>Spermatophyta</taxon>
        <taxon>Magnoliopsida</taxon>
        <taxon>eudicotyledons</taxon>
        <taxon>Gunneridae</taxon>
        <taxon>Pentapetalae</taxon>
        <taxon>rosids</taxon>
        <taxon>fabids</taxon>
        <taxon>Fabales</taxon>
        <taxon>Fabaceae</taxon>
        <taxon>Papilionoideae</taxon>
        <taxon>50 kb inversion clade</taxon>
        <taxon>NPAAA clade</taxon>
        <taxon>indigoferoid/millettioid clade</taxon>
        <taxon>Phaseoleae</taxon>
        <taxon>Phaseolus</taxon>
    </lineage>
</organism>
<proteinExistence type="predicted"/>
<keyword evidence="2" id="KW-1185">Reference proteome</keyword>
<evidence type="ECO:0000313" key="1">
    <source>
        <dbReference type="EMBL" id="KAK7354885.1"/>
    </source>
</evidence>
<protein>
    <submittedName>
        <fullName evidence="1">Uncharacterized protein</fullName>
    </submittedName>
</protein>